<dbReference type="EC" id="2.7.1.2" evidence="3"/>
<keyword evidence="3" id="KW-0418">Kinase</keyword>
<feature type="region of interest" description="Disordered" evidence="2">
    <location>
        <begin position="1"/>
        <end position="24"/>
    </location>
</feature>
<dbReference type="Pfam" id="PF00480">
    <property type="entry name" value="ROK"/>
    <property type="match status" value="1"/>
</dbReference>
<reference evidence="3 4" key="1">
    <citation type="submission" date="2019-02" db="EMBL/GenBank/DDBJ databases">
        <title>Deep-cultivation of Planctomycetes and their phenomic and genomic characterization uncovers novel biology.</title>
        <authorList>
            <person name="Wiegand S."/>
            <person name="Jogler M."/>
            <person name="Boedeker C."/>
            <person name="Pinto D."/>
            <person name="Vollmers J."/>
            <person name="Rivas-Marin E."/>
            <person name="Kohn T."/>
            <person name="Peeters S.H."/>
            <person name="Heuer A."/>
            <person name="Rast P."/>
            <person name="Oberbeckmann S."/>
            <person name="Bunk B."/>
            <person name="Jeske O."/>
            <person name="Meyerdierks A."/>
            <person name="Storesund J.E."/>
            <person name="Kallscheuer N."/>
            <person name="Luecker S."/>
            <person name="Lage O.M."/>
            <person name="Pohl T."/>
            <person name="Merkel B.J."/>
            <person name="Hornburger P."/>
            <person name="Mueller R.-W."/>
            <person name="Bruemmer F."/>
            <person name="Labrenz M."/>
            <person name="Spormann A.M."/>
            <person name="Op den Camp H."/>
            <person name="Overmann J."/>
            <person name="Amann R."/>
            <person name="Jetten M.S.M."/>
            <person name="Mascher T."/>
            <person name="Medema M.H."/>
            <person name="Devos D.P."/>
            <person name="Kaster A.-K."/>
            <person name="Ovreas L."/>
            <person name="Rohde M."/>
            <person name="Galperin M.Y."/>
            <person name="Jogler C."/>
        </authorList>
    </citation>
    <scope>NUCLEOTIDE SEQUENCE [LARGE SCALE GENOMIC DNA]</scope>
    <source>
        <strain evidence="3 4">Q31a</strain>
    </source>
</reference>
<accession>A0A518GGX0</accession>
<evidence type="ECO:0000256" key="1">
    <source>
        <dbReference type="ARBA" id="ARBA00006479"/>
    </source>
</evidence>
<proteinExistence type="inferred from homology"/>
<dbReference type="Proteomes" id="UP000318017">
    <property type="component" value="Chromosome"/>
</dbReference>
<dbReference type="KEGG" id="ahel:Q31a_62390"/>
<dbReference type="GO" id="GO:0004340">
    <property type="term" value="F:glucokinase activity"/>
    <property type="evidence" value="ECO:0007669"/>
    <property type="project" value="UniProtKB-EC"/>
</dbReference>
<dbReference type="RefSeq" id="WP_231690983.1">
    <property type="nucleotide sequence ID" value="NZ_CP036298.1"/>
</dbReference>
<organism evidence="3 4">
    <name type="scientific">Aureliella helgolandensis</name>
    <dbReference type="NCBI Taxonomy" id="2527968"/>
    <lineage>
        <taxon>Bacteria</taxon>
        <taxon>Pseudomonadati</taxon>
        <taxon>Planctomycetota</taxon>
        <taxon>Planctomycetia</taxon>
        <taxon>Pirellulales</taxon>
        <taxon>Pirellulaceae</taxon>
        <taxon>Aureliella</taxon>
    </lineage>
</organism>
<dbReference type="PANTHER" id="PTHR18964:SF149">
    <property type="entry name" value="BIFUNCTIONAL UDP-N-ACETYLGLUCOSAMINE 2-EPIMERASE_N-ACETYLMANNOSAMINE KINASE"/>
    <property type="match status" value="1"/>
</dbReference>
<gene>
    <name evidence="3" type="primary">glcK_2</name>
    <name evidence="3" type="ORF">Q31a_62390</name>
</gene>
<feature type="compositionally biased region" description="Polar residues" evidence="2">
    <location>
        <begin position="7"/>
        <end position="16"/>
    </location>
</feature>
<dbReference type="PANTHER" id="PTHR18964">
    <property type="entry name" value="ROK (REPRESSOR, ORF, KINASE) FAMILY"/>
    <property type="match status" value="1"/>
</dbReference>
<keyword evidence="4" id="KW-1185">Reference proteome</keyword>
<dbReference type="Gene3D" id="3.30.420.40">
    <property type="match status" value="2"/>
</dbReference>
<evidence type="ECO:0000313" key="4">
    <source>
        <dbReference type="Proteomes" id="UP000318017"/>
    </source>
</evidence>
<dbReference type="EMBL" id="CP036298">
    <property type="protein sequence ID" value="QDV27846.1"/>
    <property type="molecule type" value="Genomic_DNA"/>
</dbReference>
<keyword evidence="3" id="KW-0808">Transferase</keyword>
<dbReference type="SUPFAM" id="SSF53067">
    <property type="entry name" value="Actin-like ATPase domain"/>
    <property type="match status" value="1"/>
</dbReference>
<dbReference type="InterPro" id="IPR043129">
    <property type="entry name" value="ATPase_NBD"/>
</dbReference>
<protein>
    <submittedName>
        <fullName evidence="3">Glucokinase</fullName>
        <ecNumber evidence="3">2.7.1.2</ecNumber>
    </submittedName>
</protein>
<dbReference type="InterPro" id="IPR000600">
    <property type="entry name" value="ROK"/>
</dbReference>
<evidence type="ECO:0000256" key="2">
    <source>
        <dbReference type="SAM" id="MobiDB-lite"/>
    </source>
</evidence>
<name>A0A518GGX0_9BACT</name>
<comment type="similarity">
    <text evidence="1">Belongs to the ROK (NagC/XylR) family.</text>
</comment>
<evidence type="ECO:0000313" key="3">
    <source>
        <dbReference type="EMBL" id="QDV27846.1"/>
    </source>
</evidence>
<dbReference type="AlphaFoldDB" id="A0A518GGX0"/>
<sequence>MTKEAEVNTQSTTSDPDSGAPEAAVKDRSARYWIGFDLGGTKMQCTLFDESLKQIGSRRRRTKTELGVEGGLDRIAATISKVLDDADVLPSQLAGIGIGCPGPVEWSKGVVRVAVNLGWKNVAVGKYLEGKFNCSVTVLNDVDAGVYGEYAAGAAKGARTTVGIFPGTGIGGGCVYDGQILRGKHLTCMEIGHTKINGSPRPGGTGMAGTLETEASRLAVAGELAKLAYRGEAPNLFKTAGTDLGAIRSKTIAESIAAGDKNVERVVEDACEMIGYAVANTVLMICPDVIVLGGGLVEAMPDRFVKAISKYAKKNVFECYRDEFEVRAAKLGDDAGTVGAAAWAQKVRQQSS</sequence>
<dbReference type="CDD" id="cd23763">
    <property type="entry name" value="ASKHA_ATPase_ROK"/>
    <property type="match status" value="1"/>
</dbReference>